<dbReference type="RefSeq" id="WP_229748730.1">
    <property type="nucleotide sequence ID" value="NZ_BMFW01000062.1"/>
</dbReference>
<organism evidence="1 2">
    <name type="scientific">Arthrobacter liuii</name>
    <dbReference type="NCBI Taxonomy" id="1476996"/>
    <lineage>
        <taxon>Bacteria</taxon>
        <taxon>Bacillati</taxon>
        <taxon>Actinomycetota</taxon>
        <taxon>Actinomycetes</taxon>
        <taxon>Micrococcales</taxon>
        <taxon>Micrococcaceae</taxon>
        <taxon>Arthrobacter</taxon>
    </lineage>
</organism>
<evidence type="ECO:0000313" key="1">
    <source>
        <dbReference type="EMBL" id="GGI03165.1"/>
    </source>
</evidence>
<proteinExistence type="predicted"/>
<protein>
    <submittedName>
        <fullName evidence="1">Uncharacterized protein</fullName>
    </submittedName>
</protein>
<accession>A0ABQ2B3H2</accession>
<gene>
    <name evidence="1" type="ORF">GCM10007170_46520</name>
</gene>
<evidence type="ECO:0000313" key="2">
    <source>
        <dbReference type="Proteomes" id="UP000643279"/>
    </source>
</evidence>
<comment type="caution">
    <text evidence="1">The sequence shown here is derived from an EMBL/GenBank/DDBJ whole genome shotgun (WGS) entry which is preliminary data.</text>
</comment>
<dbReference type="Proteomes" id="UP000643279">
    <property type="component" value="Unassembled WGS sequence"/>
</dbReference>
<sequence length="84" mass="9289">MDTSDLIDFHSDRTMSSDGDLASGDCIEAYYKGTLVHRGEVTDIAPNHGLFWIQDVLTGGRRLLDVAEFEIRKPGRAQSSSECN</sequence>
<name>A0ABQ2B3H2_9MICC</name>
<keyword evidence="2" id="KW-1185">Reference proteome</keyword>
<dbReference type="EMBL" id="BMFW01000062">
    <property type="protein sequence ID" value="GGI03165.1"/>
    <property type="molecule type" value="Genomic_DNA"/>
</dbReference>
<reference evidence="2" key="1">
    <citation type="journal article" date="2019" name="Int. J. Syst. Evol. Microbiol.">
        <title>The Global Catalogue of Microorganisms (GCM) 10K type strain sequencing project: providing services to taxonomists for standard genome sequencing and annotation.</title>
        <authorList>
            <consortium name="The Broad Institute Genomics Platform"/>
            <consortium name="The Broad Institute Genome Sequencing Center for Infectious Disease"/>
            <person name="Wu L."/>
            <person name="Ma J."/>
        </authorList>
    </citation>
    <scope>NUCLEOTIDE SEQUENCE [LARGE SCALE GENOMIC DNA]</scope>
    <source>
        <strain evidence="2">CGMCC 1.12778</strain>
    </source>
</reference>